<name>A0A1F5B0P0_9BACT</name>
<keyword evidence="2" id="KW-0662">Pyridine nucleotide biosynthesis</keyword>
<evidence type="ECO:0000256" key="3">
    <source>
        <dbReference type="ARBA" id="ARBA00022676"/>
    </source>
</evidence>
<comment type="pathway">
    <text evidence="5">Cofactor biosynthesis; NAD(+) biosynthesis; nicotinamide D-ribonucleotide from 5-phospho-alpha-D-ribose 1-diphosphate and nicotinamide: step 1/1.</text>
</comment>
<evidence type="ECO:0000259" key="11">
    <source>
        <dbReference type="Pfam" id="PF18127"/>
    </source>
</evidence>
<feature type="binding site" evidence="9">
    <location>
        <position position="237"/>
    </location>
    <ligand>
        <name>diphosphate</name>
        <dbReference type="ChEBI" id="CHEBI:33019"/>
    </ligand>
</feature>
<dbReference type="PIRSF" id="PIRSF005943">
    <property type="entry name" value="NMPRT"/>
    <property type="match status" value="1"/>
</dbReference>
<dbReference type="InterPro" id="IPR016471">
    <property type="entry name" value="Nicotinamide_PRibTrfase"/>
</dbReference>
<comment type="similarity">
    <text evidence="1">Belongs to the NAPRTase family.</text>
</comment>
<feature type="binding site" evidence="9">
    <location>
        <position position="299"/>
    </location>
    <ligand>
        <name>diphosphate</name>
        <dbReference type="ChEBI" id="CHEBI:33019"/>
    </ligand>
</feature>
<evidence type="ECO:0000256" key="7">
    <source>
        <dbReference type="ARBA" id="ARBA00035036"/>
    </source>
</evidence>
<evidence type="ECO:0000256" key="4">
    <source>
        <dbReference type="ARBA" id="ARBA00022679"/>
    </source>
</evidence>
<dbReference type="SUPFAM" id="SSF51690">
    <property type="entry name" value="Nicotinate/Quinolinate PRTase C-terminal domain-like"/>
    <property type="match status" value="1"/>
</dbReference>
<gene>
    <name evidence="12" type="ORF">A2Z10_00745</name>
</gene>
<keyword evidence="4 12" id="KW-0808">Transferase</keyword>
<dbReference type="AlphaFoldDB" id="A0A1F5B0P0"/>
<evidence type="ECO:0000256" key="8">
    <source>
        <dbReference type="ARBA" id="ARBA00047835"/>
    </source>
</evidence>
<feature type="binding site" evidence="9">
    <location>
        <position position="211"/>
    </location>
    <ligand>
        <name>beta-nicotinamide D-ribonucleotide</name>
        <dbReference type="ChEBI" id="CHEBI:14649"/>
    </ligand>
</feature>
<dbReference type="InterPro" id="IPR041529">
    <property type="entry name" value="DUF5598"/>
</dbReference>
<evidence type="ECO:0000313" key="12">
    <source>
        <dbReference type="EMBL" id="OGD24182.1"/>
    </source>
</evidence>
<dbReference type="EC" id="2.4.2.12" evidence="6"/>
<accession>A0A1F5B0P0</accession>
<feature type="binding site" evidence="9">
    <location>
        <position position="372"/>
    </location>
    <ligand>
        <name>beta-nicotinamide D-ribonucleotide</name>
        <dbReference type="ChEBI" id="CHEBI:14649"/>
    </ligand>
</feature>
<dbReference type="GO" id="GO:0047280">
    <property type="term" value="F:nicotinamide phosphoribosyltransferase activity"/>
    <property type="evidence" value="ECO:0007669"/>
    <property type="project" value="UniProtKB-EC"/>
</dbReference>
<dbReference type="GO" id="GO:0009435">
    <property type="term" value="P:NAD+ biosynthetic process"/>
    <property type="evidence" value="ECO:0007669"/>
    <property type="project" value="InterPro"/>
</dbReference>
<sequence length="467" mass="52696">MTTRIHKGFADNIILATDSYKVSHWKQYPPQTTGVFSFFESRGGEFQEMVFFGLQYFLKRYLEGIVVTKEGIEEARDFFAAHFGSAAHFNEEGWRYILRAHGGRLPVIIKAVREGTVVPTHNVLMTVEGTDYRVPWITNYLETLLSQVWYPSTVATVSREMKKTITESLKRTGDPALIDFKLHDFGYRGSTSVESAGLGGAAHLVNFKGTDTLAGAELLRQYYKADMPGFSIPAAEHSTITSWCKEGERKAYDHMLEQYPEGLVAVVSDSYDIYHACTEIWGKELREKVMKRNGTLVVRPDSGNPPEVVVRVLDALGTAFGTRVNDKGYRVLDPHVRVIQGDGIDRHSLKEVLEAMEEKGWSADNIAFGSGGGLLQKVNRDTLRFAFKCSAIEISRWGWRDVYKDPVTDPGKKSKAGRLKLIRDERGFRTERENDSQLPNVLETVFEDGRVLCDYTLKEVRERAAVV</sequence>
<feature type="domain" description="Nicotinate/nicotinamide phosphoribosyltransferase" evidence="10">
    <location>
        <begin position="180"/>
        <end position="448"/>
    </location>
</feature>
<evidence type="ECO:0000256" key="6">
    <source>
        <dbReference type="ARBA" id="ARBA00035024"/>
    </source>
</evidence>
<evidence type="ECO:0000256" key="5">
    <source>
        <dbReference type="ARBA" id="ARBA00035007"/>
    </source>
</evidence>
<feature type="binding site" evidence="9">
    <location>
        <begin position="341"/>
        <end position="342"/>
    </location>
    <ligand>
        <name>beta-nicotinamide D-ribonucleotide</name>
        <dbReference type="ChEBI" id="CHEBI:14649"/>
    </ligand>
</feature>
<evidence type="ECO:0000256" key="9">
    <source>
        <dbReference type="PIRSR" id="PIRSR005943-1"/>
    </source>
</evidence>
<dbReference type="NCBIfam" id="NF006629">
    <property type="entry name" value="PRK09198.1"/>
    <property type="match status" value="1"/>
</dbReference>
<dbReference type="PANTHER" id="PTHR43816">
    <property type="entry name" value="NICOTINAMIDE PHOSPHORIBOSYLTRANSFERASE"/>
    <property type="match status" value="1"/>
</dbReference>
<protein>
    <recommendedName>
        <fullName evidence="7">Nicotinamide phosphoribosyltransferase</fullName>
        <ecNumber evidence="6">2.4.2.12</ecNumber>
    </recommendedName>
</protein>
<feature type="domain" description="Nicotinamide phosphoribosyltransferase N-terminal" evidence="11">
    <location>
        <begin position="12"/>
        <end position="109"/>
    </location>
</feature>
<organism evidence="12 13">
    <name type="scientific">Candidatus Azambacteria bacterium RBG_16_47_10</name>
    <dbReference type="NCBI Taxonomy" id="1797292"/>
    <lineage>
        <taxon>Bacteria</taxon>
        <taxon>Candidatus Azamiibacteriota</taxon>
    </lineage>
</organism>
<dbReference type="InterPro" id="IPR036068">
    <property type="entry name" value="Nicotinate_pribotase-like_C"/>
</dbReference>
<comment type="caution">
    <text evidence="12">The sequence shown here is derived from an EMBL/GenBank/DDBJ whole genome shotgun (WGS) entry which is preliminary data.</text>
</comment>
<dbReference type="Pfam" id="PF04095">
    <property type="entry name" value="NAPRTase"/>
    <property type="match status" value="1"/>
</dbReference>
<dbReference type="InterPro" id="IPR041525">
    <property type="entry name" value="N/Namide_PRibTrfase"/>
</dbReference>
<dbReference type="EMBL" id="MEYI01000011">
    <property type="protein sequence ID" value="OGD24182.1"/>
    <property type="molecule type" value="Genomic_DNA"/>
</dbReference>
<evidence type="ECO:0000259" key="10">
    <source>
        <dbReference type="Pfam" id="PF04095"/>
    </source>
</evidence>
<dbReference type="Pfam" id="PF18127">
    <property type="entry name" value="NAMPT_N"/>
    <property type="match status" value="1"/>
</dbReference>
<dbReference type="CDD" id="cd01569">
    <property type="entry name" value="PBEF_like"/>
    <property type="match status" value="1"/>
</dbReference>
<dbReference type="Gene3D" id="3.20.20.70">
    <property type="entry name" value="Aldolase class I"/>
    <property type="match status" value="1"/>
</dbReference>
<dbReference type="Proteomes" id="UP000176639">
    <property type="component" value="Unassembled WGS sequence"/>
</dbReference>
<proteinExistence type="inferred from homology"/>
<reference evidence="12 13" key="1">
    <citation type="journal article" date="2016" name="Nat. Commun.">
        <title>Thousands of microbial genomes shed light on interconnected biogeochemical processes in an aquifer system.</title>
        <authorList>
            <person name="Anantharaman K."/>
            <person name="Brown C.T."/>
            <person name="Hug L.A."/>
            <person name="Sharon I."/>
            <person name="Castelle C.J."/>
            <person name="Probst A.J."/>
            <person name="Thomas B.C."/>
            <person name="Singh A."/>
            <person name="Wilkins M.J."/>
            <person name="Karaoz U."/>
            <person name="Brodie E.L."/>
            <person name="Williams K.H."/>
            <person name="Hubbard S.S."/>
            <person name="Banfield J.F."/>
        </authorList>
    </citation>
    <scope>NUCLEOTIDE SEQUENCE [LARGE SCALE GENOMIC DNA]</scope>
</reference>
<comment type="catalytic activity">
    <reaction evidence="8">
        <text>beta-nicotinamide D-ribonucleotide + diphosphate = 5-phospho-alpha-D-ribose 1-diphosphate + nicotinamide + H(+)</text>
        <dbReference type="Rhea" id="RHEA:16149"/>
        <dbReference type="ChEBI" id="CHEBI:14649"/>
        <dbReference type="ChEBI" id="CHEBI:15378"/>
        <dbReference type="ChEBI" id="CHEBI:17154"/>
        <dbReference type="ChEBI" id="CHEBI:33019"/>
        <dbReference type="ChEBI" id="CHEBI:58017"/>
        <dbReference type="EC" id="2.4.2.12"/>
    </reaction>
    <physiologicalReaction direction="right-to-left" evidence="8">
        <dbReference type="Rhea" id="RHEA:16151"/>
    </physiologicalReaction>
</comment>
<dbReference type="InterPro" id="IPR013785">
    <property type="entry name" value="Aldolase_TIM"/>
</dbReference>
<evidence type="ECO:0000256" key="1">
    <source>
        <dbReference type="ARBA" id="ARBA00010897"/>
    </source>
</evidence>
<evidence type="ECO:0000313" key="13">
    <source>
        <dbReference type="Proteomes" id="UP000176639"/>
    </source>
</evidence>
<keyword evidence="3 12" id="KW-0328">Glycosyltransferase</keyword>
<feature type="binding site" evidence="9">
    <location>
        <position position="188"/>
    </location>
    <ligand>
        <name>diphosphate</name>
        <dbReference type="ChEBI" id="CHEBI:33019"/>
    </ligand>
</feature>
<dbReference type="PANTHER" id="PTHR43816:SF1">
    <property type="entry name" value="NICOTINAMIDE PHOSPHORIBOSYLTRANSFERASE"/>
    <property type="match status" value="1"/>
</dbReference>
<feature type="binding site" evidence="9">
    <location>
        <begin position="299"/>
        <end position="301"/>
    </location>
    <ligand>
        <name>beta-nicotinamide D-ribonucleotide</name>
        <dbReference type="ChEBI" id="CHEBI:14649"/>
    </ligand>
</feature>
<evidence type="ECO:0000256" key="2">
    <source>
        <dbReference type="ARBA" id="ARBA00022642"/>
    </source>
</evidence>
<feature type="binding site" evidence="9">
    <location>
        <position position="380"/>
    </location>
    <ligand>
        <name>beta-nicotinamide D-ribonucleotide</name>
        <dbReference type="ChEBI" id="CHEBI:14649"/>
    </ligand>
</feature>